<dbReference type="RefSeq" id="WP_129006141.1">
    <property type="nucleotide sequence ID" value="NZ_SDHZ01000005.1"/>
</dbReference>
<proteinExistence type="predicted"/>
<dbReference type="EMBL" id="SDHZ01000005">
    <property type="protein sequence ID" value="RXK80944.1"/>
    <property type="molecule type" value="Genomic_DNA"/>
</dbReference>
<protein>
    <recommendedName>
        <fullName evidence="3">Glycosyl transferase</fullName>
    </recommendedName>
</protein>
<comment type="caution">
    <text evidence="1">The sequence shown here is derived from an EMBL/GenBank/DDBJ whole genome shotgun (WGS) entry which is preliminary data.</text>
</comment>
<reference evidence="1 2" key="1">
    <citation type="submission" date="2019-01" db="EMBL/GenBank/DDBJ databases">
        <title>Filimonas sp. strain TTM-71.</title>
        <authorList>
            <person name="Chen W.-M."/>
        </authorList>
    </citation>
    <scope>NUCLEOTIDE SEQUENCE [LARGE SCALE GENOMIC DNA]</scope>
    <source>
        <strain evidence="1 2">TTM-71</strain>
    </source>
</reference>
<keyword evidence="2" id="KW-1185">Reference proteome</keyword>
<dbReference type="AlphaFoldDB" id="A0A4Q1D145"/>
<organism evidence="1 2">
    <name type="scientific">Filimonas effusa</name>
    <dbReference type="NCBI Taxonomy" id="2508721"/>
    <lineage>
        <taxon>Bacteria</taxon>
        <taxon>Pseudomonadati</taxon>
        <taxon>Bacteroidota</taxon>
        <taxon>Chitinophagia</taxon>
        <taxon>Chitinophagales</taxon>
        <taxon>Chitinophagaceae</taxon>
        <taxon>Filimonas</taxon>
    </lineage>
</organism>
<dbReference type="InterPro" id="IPR029044">
    <property type="entry name" value="Nucleotide-diphossugar_trans"/>
</dbReference>
<evidence type="ECO:0008006" key="3">
    <source>
        <dbReference type="Google" id="ProtNLM"/>
    </source>
</evidence>
<dbReference type="OrthoDB" id="850028at2"/>
<dbReference type="SUPFAM" id="SSF53448">
    <property type="entry name" value="Nucleotide-diphospho-sugar transferases"/>
    <property type="match status" value="1"/>
</dbReference>
<dbReference type="Proteomes" id="UP000290545">
    <property type="component" value="Unassembled WGS sequence"/>
</dbReference>
<gene>
    <name evidence="1" type="ORF">ESB13_22580</name>
</gene>
<name>A0A4Q1D145_9BACT</name>
<sequence>MNTYIVFQSYGAPALLDECKFALLRLYRMLGDQTPQVVVYTDQPHEFEPFAAIVPLTIREMNAQLISQWKGQHQFVHRVKIEVIKDCLAGRQGKLIYMDSDTCVTSALPDLLERISAAQVVFHIPEGKIGAGGNLHFRKWKQFLQSAPNPALQFPDPLHIEMWNAGVIGLHNSHLPLLDEVLALTDELYPLFPRHTVEQFAFCYTFQKNNIHISEAADIVFHYWNLKEFRILLGRFFTQHAAVPLQELAALTDSIQPQPIVNDKMQFEQLPFFKKIIQKAKGNTWSINRYYV</sequence>
<evidence type="ECO:0000313" key="1">
    <source>
        <dbReference type="EMBL" id="RXK80944.1"/>
    </source>
</evidence>
<accession>A0A4Q1D145</accession>
<evidence type="ECO:0000313" key="2">
    <source>
        <dbReference type="Proteomes" id="UP000290545"/>
    </source>
</evidence>